<dbReference type="STRING" id="1891224.BBP83_12560"/>
<dbReference type="GO" id="GO:0005737">
    <property type="term" value="C:cytoplasm"/>
    <property type="evidence" value="ECO:0007669"/>
    <property type="project" value="InterPro"/>
</dbReference>
<evidence type="ECO:0008006" key="3">
    <source>
        <dbReference type="Google" id="ProtNLM"/>
    </source>
</evidence>
<dbReference type="EMBL" id="MBDL01000013">
    <property type="protein sequence ID" value="ODA12065.1"/>
    <property type="molecule type" value="Genomic_DNA"/>
</dbReference>
<reference evidence="1 2" key="1">
    <citation type="submission" date="2016-07" db="EMBL/GenBank/DDBJ databases">
        <title>Acinetobacter sp. ANC 4603.</title>
        <authorList>
            <person name="Radolfova-Krizova L."/>
            <person name="Nemec A."/>
        </authorList>
    </citation>
    <scope>NUCLEOTIDE SEQUENCE [LARGE SCALE GENOMIC DNA]</scope>
    <source>
        <strain evidence="1 2">ANC 4603</strain>
    </source>
</reference>
<comment type="caution">
    <text evidence="1">The sequence shown here is derived from an EMBL/GenBank/DDBJ whole genome shotgun (WGS) entry which is preliminary data.</text>
</comment>
<accession>A0A1C3CTL5</accession>
<evidence type="ECO:0000313" key="2">
    <source>
        <dbReference type="Proteomes" id="UP000186553"/>
    </source>
</evidence>
<protein>
    <recommendedName>
        <fullName evidence="3">Sulfur relay protein TusB</fullName>
    </recommendedName>
</protein>
<dbReference type="Pfam" id="PF04077">
    <property type="entry name" value="DsrH"/>
    <property type="match status" value="1"/>
</dbReference>
<organism evidence="1 2">
    <name type="scientific">Acinetobacter celticus</name>
    <dbReference type="NCBI Taxonomy" id="1891224"/>
    <lineage>
        <taxon>Bacteria</taxon>
        <taxon>Pseudomonadati</taxon>
        <taxon>Pseudomonadota</taxon>
        <taxon>Gammaproteobacteria</taxon>
        <taxon>Moraxellales</taxon>
        <taxon>Moraxellaceae</taxon>
        <taxon>Acinetobacter</taxon>
    </lineage>
</organism>
<dbReference type="GO" id="GO:0002143">
    <property type="term" value="P:tRNA wobble position uridine thiolation"/>
    <property type="evidence" value="ECO:0007669"/>
    <property type="project" value="InterPro"/>
</dbReference>
<proteinExistence type="predicted"/>
<dbReference type="InterPro" id="IPR027396">
    <property type="entry name" value="DsrEFH-like"/>
</dbReference>
<dbReference type="Proteomes" id="UP000186553">
    <property type="component" value="Unassembled WGS sequence"/>
</dbReference>
<dbReference type="Gene3D" id="3.40.1260.10">
    <property type="entry name" value="DsrEFH-like"/>
    <property type="match status" value="1"/>
</dbReference>
<evidence type="ECO:0000313" key="1">
    <source>
        <dbReference type="EMBL" id="ODA12065.1"/>
    </source>
</evidence>
<keyword evidence="2" id="KW-1185">Reference proteome</keyword>
<dbReference type="SUPFAM" id="SSF75169">
    <property type="entry name" value="DsrEFH-like"/>
    <property type="match status" value="1"/>
</dbReference>
<gene>
    <name evidence="1" type="ORF">BBP83_12560</name>
</gene>
<name>A0A1C3CTL5_9GAMM</name>
<dbReference type="AlphaFoldDB" id="A0A1C3CTL5"/>
<sequence length="93" mass="10478">MSRNTLYLIQASYASTPLALSKLKQLYTQGDKVVLMGEAVMHATHEVIQKIVECYVLENEQPLLTAHPAHIQLIDYATFATLCLQFNRSISLK</sequence>
<dbReference type="InterPro" id="IPR007215">
    <property type="entry name" value="Sulphur_relay_TusB/DsrH"/>
</dbReference>